<accession>A0ABP9UP94</accession>
<dbReference type="InterPro" id="IPR026881">
    <property type="entry name" value="WYL_dom"/>
</dbReference>
<feature type="domain" description="WYL" evidence="1">
    <location>
        <begin position="56"/>
        <end position="121"/>
    </location>
</feature>
<comment type="caution">
    <text evidence="2">The sequence shown here is derived from an EMBL/GenBank/DDBJ whole genome shotgun (WGS) entry which is preliminary data.</text>
</comment>
<name>A0ABP9UP94_9BACT</name>
<reference evidence="2 3" key="1">
    <citation type="submission" date="2024-02" db="EMBL/GenBank/DDBJ databases">
        <title>Haloferula sargassicola NBRC 104335.</title>
        <authorList>
            <person name="Ichikawa N."/>
            <person name="Katano-Makiyama Y."/>
            <person name="Hidaka K."/>
        </authorList>
    </citation>
    <scope>NUCLEOTIDE SEQUENCE [LARGE SCALE GENOMIC DNA]</scope>
    <source>
        <strain evidence="2 3">NBRC 104335</strain>
    </source>
</reference>
<evidence type="ECO:0000313" key="2">
    <source>
        <dbReference type="EMBL" id="GAA5481844.1"/>
    </source>
</evidence>
<organism evidence="2 3">
    <name type="scientific">Haloferula sargassicola</name>
    <dbReference type="NCBI Taxonomy" id="490096"/>
    <lineage>
        <taxon>Bacteria</taxon>
        <taxon>Pseudomonadati</taxon>
        <taxon>Verrucomicrobiota</taxon>
        <taxon>Verrucomicrobiia</taxon>
        <taxon>Verrucomicrobiales</taxon>
        <taxon>Verrucomicrobiaceae</taxon>
        <taxon>Haloferula</taxon>
    </lineage>
</organism>
<keyword evidence="3" id="KW-1185">Reference proteome</keyword>
<dbReference type="EMBL" id="BAABRI010000005">
    <property type="protein sequence ID" value="GAA5481844.1"/>
    <property type="molecule type" value="Genomic_DNA"/>
</dbReference>
<protein>
    <recommendedName>
        <fullName evidence="1">WYL domain-containing protein</fullName>
    </recommendedName>
</protein>
<sequence length="123" mass="13606">MSYPLRQGAIMKSLSRRRFATLLAAFAGLPAAARCAETGARKIAPVSPVRRSDDPVVSTFLRAITDEETIAIYYHGGTNPGALRRFRPISIYRVEDGAAIYAHGYCQLRGEPRTLRLDKIRLA</sequence>
<dbReference type="RefSeq" id="WP_353565992.1">
    <property type="nucleotide sequence ID" value="NZ_BAABRI010000005.1"/>
</dbReference>
<evidence type="ECO:0000313" key="3">
    <source>
        <dbReference type="Proteomes" id="UP001476282"/>
    </source>
</evidence>
<evidence type="ECO:0000259" key="1">
    <source>
        <dbReference type="Pfam" id="PF13280"/>
    </source>
</evidence>
<dbReference type="PROSITE" id="PS52050">
    <property type="entry name" value="WYL"/>
    <property type="match status" value="1"/>
</dbReference>
<gene>
    <name evidence="2" type="ORF">Hsar01_01055</name>
</gene>
<dbReference type="Proteomes" id="UP001476282">
    <property type="component" value="Unassembled WGS sequence"/>
</dbReference>
<proteinExistence type="predicted"/>
<dbReference type="Pfam" id="PF13280">
    <property type="entry name" value="WYL"/>
    <property type="match status" value="1"/>
</dbReference>